<dbReference type="AlphaFoldDB" id="A0A7U7GFP0"/>
<dbReference type="EMBL" id="CBTK010000303">
    <property type="protein sequence ID" value="CDH47549.1"/>
    <property type="molecule type" value="Genomic_DNA"/>
</dbReference>
<accession>A0A7U7GFP0</accession>
<organism evidence="2 3">
    <name type="scientific">Candidatus Contendobacter odensis Run_B_J11</name>
    <dbReference type="NCBI Taxonomy" id="1400861"/>
    <lineage>
        <taxon>Bacteria</taxon>
        <taxon>Pseudomonadati</taxon>
        <taxon>Pseudomonadota</taxon>
        <taxon>Gammaproteobacteria</taxon>
        <taxon>Candidatus Competibacteraceae</taxon>
        <taxon>Candidatus Contendibacter</taxon>
    </lineage>
</organism>
<feature type="region of interest" description="Disordered" evidence="1">
    <location>
        <begin position="38"/>
        <end position="58"/>
    </location>
</feature>
<reference evidence="2 3" key="1">
    <citation type="journal article" date="2014" name="ISME J.">
        <title>Candidatus Competibacter-lineage genomes retrieved from metagenomes reveal functional metabolic diversity.</title>
        <authorList>
            <person name="McIlroy S.J."/>
            <person name="Albertsen M."/>
            <person name="Andresen E.K."/>
            <person name="Saunders A.M."/>
            <person name="Kristiansen R."/>
            <person name="Stokholm-Bjerregaard M."/>
            <person name="Nielsen K.L."/>
            <person name="Nielsen P.H."/>
        </authorList>
    </citation>
    <scope>NUCLEOTIDE SEQUENCE [LARGE SCALE GENOMIC DNA]</scope>
    <source>
        <strain evidence="2 3">Run_B_J11</strain>
    </source>
</reference>
<dbReference type="Proteomes" id="UP000019184">
    <property type="component" value="Unassembled WGS sequence"/>
</dbReference>
<comment type="caution">
    <text evidence="2">The sequence shown here is derived from an EMBL/GenBank/DDBJ whole genome shotgun (WGS) entry which is preliminary data.</text>
</comment>
<evidence type="ECO:0000256" key="1">
    <source>
        <dbReference type="SAM" id="MobiDB-lite"/>
    </source>
</evidence>
<sequence>MNLPIQRKQTILLALSLGLAIASYWIPLPPDSQVRNSARTETATQYAQVNTKNSLATR</sequence>
<proteinExistence type="predicted"/>
<name>A0A7U7GFP0_9GAMM</name>
<evidence type="ECO:0000313" key="3">
    <source>
        <dbReference type="Proteomes" id="UP000019184"/>
    </source>
</evidence>
<protein>
    <submittedName>
        <fullName evidence="2">Uncharacterized protein</fullName>
    </submittedName>
</protein>
<keyword evidence="3" id="KW-1185">Reference proteome</keyword>
<gene>
    <name evidence="2" type="ORF">BN874_840012</name>
</gene>
<evidence type="ECO:0000313" key="2">
    <source>
        <dbReference type="EMBL" id="CDH47549.1"/>
    </source>
</evidence>